<dbReference type="NCBIfam" id="TIGR02385">
    <property type="entry name" value="RelE_StbE"/>
    <property type="match status" value="1"/>
</dbReference>
<dbReference type="EMBL" id="CP124855">
    <property type="protein sequence ID" value="WHF50808.1"/>
    <property type="molecule type" value="Genomic_DNA"/>
</dbReference>
<proteinExistence type="predicted"/>
<dbReference type="InterPro" id="IPR007712">
    <property type="entry name" value="RelE/ParE_toxin"/>
</dbReference>
<evidence type="ECO:0000256" key="1">
    <source>
        <dbReference type="ARBA" id="ARBA00022649"/>
    </source>
</evidence>
<dbReference type="PANTHER" id="PTHR40588:SF1">
    <property type="entry name" value="MRNA INTERFERASE TOXIN YAFQ"/>
    <property type="match status" value="1"/>
</dbReference>
<name>A0ABY8RCA5_9FLAO</name>
<dbReference type="Proteomes" id="UP001241656">
    <property type="component" value="Chromosome"/>
</dbReference>
<gene>
    <name evidence="2" type="ORF">QGN23_10230</name>
</gene>
<protein>
    <submittedName>
        <fullName evidence="2">Type II toxin-antitoxin system YafQ family toxin</fullName>
    </submittedName>
</protein>
<evidence type="ECO:0000313" key="3">
    <source>
        <dbReference type="Proteomes" id="UP001241656"/>
    </source>
</evidence>
<dbReference type="RefSeq" id="WP_282904211.1">
    <property type="nucleotide sequence ID" value="NZ_CP124855.1"/>
</dbReference>
<dbReference type="PANTHER" id="PTHR40588">
    <property type="entry name" value="MRNA INTERFERASE TOXIN YAFQ"/>
    <property type="match status" value="1"/>
</dbReference>
<keyword evidence="3" id="KW-1185">Reference proteome</keyword>
<evidence type="ECO:0000313" key="2">
    <source>
        <dbReference type="EMBL" id="WHF50808.1"/>
    </source>
</evidence>
<accession>A0ABY8RCA5</accession>
<dbReference type="Gene3D" id="3.30.2310.20">
    <property type="entry name" value="RelE-like"/>
    <property type="match status" value="1"/>
</dbReference>
<dbReference type="InterPro" id="IPR004386">
    <property type="entry name" value="Toxin_YafQ-like"/>
</dbReference>
<reference evidence="2 3" key="1">
    <citation type="submission" date="2023-05" db="EMBL/GenBank/DDBJ databases">
        <title>Genomic insight into Chryseobacterium sp. wdc7 isolated forest soil (Gotjawal).</title>
        <authorList>
            <person name="Park S.-J."/>
        </authorList>
    </citation>
    <scope>NUCLEOTIDE SEQUENCE [LARGE SCALE GENOMIC DNA]</scope>
    <source>
        <strain evidence="3">wdc7</strain>
    </source>
</reference>
<dbReference type="SUPFAM" id="SSF143011">
    <property type="entry name" value="RelE-like"/>
    <property type="match status" value="1"/>
</dbReference>
<sequence length="97" mass="11565">MKNYELIYRGQFKKDLKKYLQDKNAFAEIEIVLLLLENFGVSGIPQSKKPHLLKGNYKNQWECHILPDLLLIWLQFDEENKQIHLIRIGSHTEILKM</sequence>
<dbReference type="InterPro" id="IPR035093">
    <property type="entry name" value="RelE/ParE_toxin_dom_sf"/>
</dbReference>
<keyword evidence="1" id="KW-1277">Toxin-antitoxin system</keyword>
<dbReference type="Pfam" id="PF15738">
    <property type="entry name" value="YafQ_toxin"/>
    <property type="match status" value="1"/>
</dbReference>
<organism evidence="2 3">
    <name type="scientific">Chryseobacterium gotjawalense</name>
    <dbReference type="NCBI Taxonomy" id="3042315"/>
    <lineage>
        <taxon>Bacteria</taxon>
        <taxon>Pseudomonadati</taxon>
        <taxon>Bacteroidota</taxon>
        <taxon>Flavobacteriia</taxon>
        <taxon>Flavobacteriales</taxon>
        <taxon>Weeksellaceae</taxon>
        <taxon>Chryseobacterium group</taxon>
        <taxon>Chryseobacterium</taxon>
    </lineage>
</organism>
<dbReference type="PIRSF" id="PIRSF006156">
    <property type="entry name" value="YafQ"/>
    <property type="match status" value="1"/>
</dbReference>